<keyword evidence="4 5" id="KW-0067">ATP-binding</keyword>
<dbReference type="SMART" id="SM00881">
    <property type="entry name" value="CoA_binding"/>
    <property type="match status" value="1"/>
</dbReference>
<protein>
    <submittedName>
        <fullName evidence="8">Acetyltransferase</fullName>
    </submittedName>
</protein>
<comment type="caution">
    <text evidence="8">The sequence shown here is derived from an EMBL/GenBank/DDBJ whole genome shotgun (WGS) entry which is preliminary data.</text>
</comment>
<evidence type="ECO:0000313" key="8">
    <source>
        <dbReference type="EMBL" id="MET3663287.1"/>
    </source>
</evidence>
<gene>
    <name evidence="8" type="ORF">ABID44_003643</name>
</gene>
<dbReference type="InterPro" id="IPR032875">
    <property type="entry name" value="Succ_CoA_lig_flav_dom"/>
</dbReference>
<dbReference type="Gene3D" id="3.30.470.20">
    <property type="entry name" value="ATP-grasp fold, B domain"/>
    <property type="match status" value="1"/>
</dbReference>
<dbReference type="Pfam" id="PF13607">
    <property type="entry name" value="Succ_CoA_lig"/>
    <property type="match status" value="1"/>
</dbReference>
<dbReference type="Pfam" id="PF13549">
    <property type="entry name" value="ATP-grasp_5"/>
    <property type="match status" value="1"/>
</dbReference>
<dbReference type="InterPro" id="IPR016102">
    <property type="entry name" value="Succinyl-CoA_synth-like"/>
</dbReference>
<dbReference type="EMBL" id="JBEPMN010000023">
    <property type="protein sequence ID" value="MET3663287.1"/>
    <property type="molecule type" value="Genomic_DNA"/>
</dbReference>
<dbReference type="InterPro" id="IPR051538">
    <property type="entry name" value="Acyl-CoA_Synth/Transferase"/>
</dbReference>
<evidence type="ECO:0000256" key="1">
    <source>
        <dbReference type="ARBA" id="ARBA00022532"/>
    </source>
</evidence>
<accession>A0ABV2KR38</accession>
<keyword evidence="9" id="KW-1185">Reference proteome</keyword>
<dbReference type="RefSeq" id="WP_354153088.1">
    <property type="nucleotide sequence ID" value="NZ_JBEPMN010000023.1"/>
</dbReference>
<dbReference type="Pfam" id="PF13380">
    <property type="entry name" value="CoA_binding_2"/>
    <property type="match status" value="1"/>
</dbReference>
<dbReference type="PANTHER" id="PTHR43334">
    <property type="entry name" value="ACETATE--COA LIGASE [ADP-FORMING]"/>
    <property type="match status" value="1"/>
</dbReference>
<keyword evidence="3 5" id="KW-0547">Nucleotide-binding</keyword>
<name>A0ABV2KR38_9HYPH</name>
<evidence type="ECO:0000256" key="4">
    <source>
        <dbReference type="ARBA" id="ARBA00022840"/>
    </source>
</evidence>
<keyword evidence="1" id="KW-0816">Tricarboxylic acid cycle</keyword>
<dbReference type="InterPro" id="IPR036291">
    <property type="entry name" value="NAD(P)-bd_dom_sf"/>
</dbReference>
<dbReference type="InterPro" id="IPR011761">
    <property type="entry name" value="ATP-grasp"/>
</dbReference>
<dbReference type="Proteomes" id="UP001549143">
    <property type="component" value="Unassembled WGS sequence"/>
</dbReference>
<dbReference type="SUPFAM" id="SSF51735">
    <property type="entry name" value="NAD(P)-binding Rossmann-fold domains"/>
    <property type="match status" value="1"/>
</dbReference>
<feature type="domain" description="ATP-grasp" evidence="7">
    <location>
        <begin position="532"/>
        <end position="570"/>
    </location>
</feature>
<evidence type="ECO:0000256" key="2">
    <source>
        <dbReference type="ARBA" id="ARBA00022598"/>
    </source>
</evidence>
<feature type="compositionally biased region" description="Polar residues" evidence="6">
    <location>
        <begin position="1"/>
        <end position="11"/>
    </location>
</feature>
<evidence type="ECO:0000259" key="7">
    <source>
        <dbReference type="PROSITE" id="PS50975"/>
    </source>
</evidence>
<keyword evidence="2" id="KW-0436">Ligase</keyword>
<dbReference type="Gene3D" id="3.40.50.720">
    <property type="entry name" value="NAD(P)-binding Rossmann-like Domain"/>
    <property type="match status" value="1"/>
</dbReference>
<reference evidence="8 9" key="1">
    <citation type="submission" date="2024-06" db="EMBL/GenBank/DDBJ databases">
        <title>Genomic Encyclopedia of Type Strains, Phase IV (KMG-IV): sequencing the most valuable type-strain genomes for metagenomic binning, comparative biology and taxonomic classification.</title>
        <authorList>
            <person name="Goeker M."/>
        </authorList>
    </citation>
    <scope>NUCLEOTIDE SEQUENCE [LARGE SCALE GENOMIC DNA]</scope>
    <source>
        <strain evidence="8 9">DSM 19730</strain>
    </source>
</reference>
<dbReference type="SUPFAM" id="SSF56059">
    <property type="entry name" value="Glutathione synthetase ATP-binding domain-like"/>
    <property type="match status" value="1"/>
</dbReference>
<evidence type="ECO:0000256" key="5">
    <source>
        <dbReference type="PROSITE-ProRule" id="PRU00409"/>
    </source>
</evidence>
<dbReference type="Gene3D" id="3.40.50.261">
    <property type="entry name" value="Succinyl-CoA synthetase domains"/>
    <property type="match status" value="2"/>
</dbReference>
<dbReference type="InterPro" id="IPR003781">
    <property type="entry name" value="CoA-bd"/>
</dbReference>
<organism evidence="8 9">
    <name type="scientific">Aquamicrobium ahrensii</name>
    <dbReference type="NCBI Taxonomy" id="469551"/>
    <lineage>
        <taxon>Bacteria</taxon>
        <taxon>Pseudomonadati</taxon>
        <taxon>Pseudomonadota</taxon>
        <taxon>Alphaproteobacteria</taxon>
        <taxon>Hyphomicrobiales</taxon>
        <taxon>Phyllobacteriaceae</taxon>
        <taxon>Aquamicrobium</taxon>
    </lineage>
</organism>
<dbReference type="PROSITE" id="PS50975">
    <property type="entry name" value="ATP_GRASP"/>
    <property type="match status" value="1"/>
</dbReference>
<evidence type="ECO:0000313" key="9">
    <source>
        <dbReference type="Proteomes" id="UP001549143"/>
    </source>
</evidence>
<dbReference type="Gene3D" id="3.30.1490.20">
    <property type="entry name" value="ATP-grasp fold, A domain"/>
    <property type="match status" value="1"/>
</dbReference>
<dbReference type="InterPro" id="IPR013815">
    <property type="entry name" value="ATP_grasp_subdomain_1"/>
</dbReference>
<proteinExistence type="predicted"/>
<feature type="region of interest" description="Disordered" evidence="6">
    <location>
        <begin position="1"/>
        <end position="21"/>
    </location>
</feature>
<sequence>MGVSDALTTFQPAGVSSKRPCSEHPAHALLARAFDPRRVAVIGASGTPGKWSNDVLRLLIHSYKGDIVPINPTRQAIEGVRCFPSINEAPGRIDYAIIVVPRDSVLKAVRECVAAGVPVVHIFSAGFAEVSGSGQALQDQLVDAVTGSGTILIGPNSMGIYSASAGLSFAWGCHFEPGPVSFVSQSGGICYDVLARGQTRGIAFSKILSVGNCAHLDWPEYVRYLASDPETKVIALYIESVTEGYRLYEALKAAAQAKPVVVLKGGRTEQGGQSVVSHTGRLAGEYAIWRAMLRQAGVFEAATLEEVFVFCEARSQTALSGSSSSAKTSDDLVLIGTGGGATVLLTDSCEDANLRLAQLDPQTIAAFLDKVPDAEALGGVSNPIDVGADRLLSNGTLLADLIDIASQDKNVGYVLVHLNLVAVANNLTGDDRWRQVCSSLPAAGCADGAILCVALKNGDGGQCPAELQSEALAALRERGIAAYANVDDCLNFISSCRRLKPFAGGEAIPAPVSADNSKTAAAGHVVSGDEARRIVENAGIPVAPWGVALNEKQAVQIARQIGFPVAVKTAAADVTHKSDAGCVLININSPEEALSAYGVVTSRASAAGSATPERVVVERMTRGTAEVVVGLKRSSSFGACVLIGLGGIWVEVLNDFAVRLCPVGYDDALGMIRELKGYPLLRGDRGQASGDIEALAELVVAVSNLGHHRPDILELDLNPVMLLERGEGALAVDARAILHSP</sequence>
<dbReference type="SUPFAM" id="SSF52210">
    <property type="entry name" value="Succinyl-CoA synthetase domains"/>
    <property type="match status" value="2"/>
</dbReference>
<evidence type="ECO:0000256" key="3">
    <source>
        <dbReference type="ARBA" id="ARBA00022741"/>
    </source>
</evidence>
<dbReference type="PANTHER" id="PTHR43334:SF1">
    <property type="entry name" value="3-HYDROXYPROPIONATE--COA LIGASE [ADP-FORMING]"/>
    <property type="match status" value="1"/>
</dbReference>
<evidence type="ECO:0000256" key="6">
    <source>
        <dbReference type="SAM" id="MobiDB-lite"/>
    </source>
</evidence>